<dbReference type="SUPFAM" id="SSF49373">
    <property type="entry name" value="Invasin/intimin cell-adhesion fragments"/>
    <property type="match status" value="1"/>
</dbReference>
<evidence type="ECO:0000256" key="4">
    <source>
        <dbReference type="ARBA" id="ARBA00023295"/>
    </source>
</evidence>
<dbReference type="InterPro" id="IPR006103">
    <property type="entry name" value="Glyco_hydro_2_cat"/>
</dbReference>
<evidence type="ECO:0000313" key="8">
    <source>
        <dbReference type="EMBL" id="KAF3764287.1"/>
    </source>
</evidence>
<reference evidence="8" key="1">
    <citation type="journal article" date="2020" name="Phytopathology">
        <title>Genome sequence of the chestnut blight fungus Cryphonectria parasitica EP155: A fundamental resource for an archetypical invasive plant pathogen.</title>
        <authorList>
            <person name="Crouch J.A."/>
            <person name="Dawe A."/>
            <person name="Aerts A."/>
            <person name="Barry K."/>
            <person name="Churchill A.C.L."/>
            <person name="Grimwood J."/>
            <person name="Hillman B."/>
            <person name="Milgroom M.G."/>
            <person name="Pangilinan J."/>
            <person name="Smith M."/>
            <person name="Salamov A."/>
            <person name="Schmutz J."/>
            <person name="Yadav J."/>
            <person name="Grigoriev I.V."/>
            <person name="Nuss D."/>
        </authorList>
    </citation>
    <scope>NUCLEOTIDE SEQUENCE</scope>
    <source>
        <strain evidence="8">EP155</strain>
    </source>
</reference>
<gene>
    <name evidence="8" type="ORF">M406DRAFT_339926</name>
</gene>
<feature type="domain" description="LTD" evidence="7">
    <location>
        <begin position="247"/>
        <end position="363"/>
    </location>
</feature>
<dbReference type="SUPFAM" id="SSF49785">
    <property type="entry name" value="Galactose-binding domain-like"/>
    <property type="match status" value="1"/>
</dbReference>
<dbReference type="InterPro" id="IPR051913">
    <property type="entry name" value="GH2_Domain-Containing"/>
</dbReference>
<evidence type="ECO:0000313" key="9">
    <source>
        <dbReference type="Proteomes" id="UP000803844"/>
    </source>
</evidence>
<comment type="similarity">
    <text evidence="1">Belongs to the glycosyl hydrolase 2 family.</text>
</comment>
<keyword evidence="9" id="KW-1185">Reference proteome</keyword>
<dbReference type="InterPro" id="IPR006104">
    <property type="entry name" value="Glyco_hydro_2_N"/>
</dbReference>
<evidence type="ECO:0000256" key="1">
    <source>
        <dbReference type="ARBA" id="ARBA00007401"/>
    </source>
</evidence>
<dbReference type="Pfam" id="PF02837">
    <property type="entry name" value="Glyco_hydro_2_N"/>
    <property type="match status" value="1"/>
</dbReference>
<sequence length="893" mass="98250">MAILALALFWLPSISFASASTIPRNTSVTTGRERTSLNSDWRFMRFEENPDGLAYDIRPDQVNLTLEVLKPWILPVANEFIVNASDRYPYPDAEPPGSNVSYLQKDFDDSSWETVALPHDWAIKGPFYTDDDPIVPGTMGRLPVQGVGWYRRNISWTQSEADEGRLAFLDVDGATSYAIVWLNGELVGGWPYPYNSWRLDITPYLKPGDDNVLAIRVDNPNMSSRWYPGAGIYRNVWLTKTAPARVGHYGTQITASEVSSESAVLELVVKIENSGSTDQAIDLATDIHVYDADTGSTGAQVASFPSISQTVGANEAVSINTSTVIQNPQLWNPYPAGDPNLYEAITRVSLSNGTEIDSYSTRFGIRSLNYTADSGFLVNGARVMIQGVNDHADLGAIGTAFNVRAAERQLEILREMGVNAIRMSHNPPAPELLDLTDRMGFMILDEIFDCWQLNKTENDFHLIWDDWHEADLRNMARRDRNHPSVVFWSYGNEVGEQETGEAGAAINVELREILAQEDPTRHSSASQNEALPNSTWSSVVEQFYLNYQGAGIRNTVAYSNLTGITTEPLYPEYHADYPGKMILSSESSSALSSRGTFIFPVTNYSSAPANATSGEDVTNMFVSAYELYTAGFGSSPDKVFASQDENPYVAGEFVWSGFDYLGEPTPYNDRSSYSGIVDLAGFKKDRFYIYQARWRPDLKMAHILPHWTWPEREGLVTPVHVFSSADTAELFLNNVSLGTRTRGEYEYRFRWDDVVYQPGELSVVTTKSNESWASASVQTAGDAAGLNLSADRATIQADGLDLSYITASVVDASGNVAPRANSTITFSVDGPGEIVATDNGYPADYTPFPSASRDTFNGLALVIVRGKSGTAGEVTVTATAQGLQQGQVVIQTK</sequence>
<dbReference type="InterPro" id="IPR006101">
    <property type="entry name" value="Glyco_hydro_2"/>
</dbReference>
<dbReference type="RefSeq" id="XP_040775248.1">
    <property type="nucleotide sequence ID" value="XM_040921503.1"/>
</dbReference>
<organism evidence="8 9">
    <name type="scientific">Cryphonectria parasitica (strain ATCC 38755 / EP155)</name>
    <dbReference type="NCBI Taxonomy" id="660469"/>
    <lineage>
        <taxon>Eukaryota</taxon>
        <taxon>Fungi</taxon>
        <taxon>Dikarya</taxon>
        <taxon>Ascomycota</taxon>
        <taxon>Pezizomycotina</taxon>
        <taxon>Sordariomycetes</taxon>
        <taxon>Sordariomycetidae</taxon>
        <taxon>Diaporthales</taxon>
        <taxon>Cryphonectriaceae</taxon>
        <taxon>Cryphonectria-Endothia species complex</taxon>
        <taxon>Cryphonectria</taxon>
    </lineage>
</organism>
<proteinExistence type="inferred from homology"/>
<dbReference type="PROSITE" id="PS00608">
    <property type="entry name" value="GLYCOSYL_HYDROL_F2_2"/>
    <property type="match status" value="1"/>
</dbReference>
<dbReference type="SUPFAM" id="SSF49303">
    <property type="entry name" value="beta-Galactosidase/glucuronidase domain"/>
    <property type="match status" value="1"/>
</dbReference>
<dbReference type="InterPro" id="IPR006102">
    <property type="entry name" value="Ig-like_GH2"/>
</dbReference>
<dbReference type="PROSITE" id="PS51841">
    <property type="entry name" value="LTD"/>
    <property type="match status" value="1"/>
</dbReference>
<evidence type="ECO:0000259" key="7">
    <source>
        <dbReference type="PROSITE" id="PS51841"/>
    </source>
</evidence>
<dbReference type="InterPro" id="IPR036156">
    <property type="entry name" value="Beta-gal/glucu_dom_sf"/>
</dbReference>
<evidence type="ECO:0000259" key="6">
    <source>
        <dbReference type="PROSITE" id="PS51127"/>
    </source>
</evidence>
<dbReference type="InterPro" id="IPR048229">
    <property type="entry name" value="GalB-like"/>
</dbReference>
<dbReference type="InterPro" id="IPR023232">
    <property type="entry name" value="Glyco_hydro_2_AS"/>
</dbReference>
<dbReference type="PANTHER" id="PTHR42732">
    <property type="entry name" value="BETA-GALACTOSIDASE"/>
    <property type="match status" value="1"/>
</dbReference>
<dbReference type="InterPro" id="IPR008979">
    <property type="entry name" value="Galactose-bd-like_sf"/>
</dbReference>
<protein>
    <submittedName>
        <fullName evidence="8">Family 2 glycoside hydrolase</fullName>
    </submittedName>
</protein>
<dbReference type="NCBIfam" id="NF041463">
    <property type="entry name" value="GalB"/>
    <property type="match status" value="1"/>
</dbReference>
<dbReference type="Pfam" id="PF00703">
    <property type="entry name" value="Glyco_hydro_2"/>
    <property type="match status" value="1"/>
</dbReference>
<accession>A0A9P4XZM7</accession>
<keyword evidence="3 8" id="KW-0378">Hydrolase</keyword>
<dbReference type="InterPro" id="IPR008964">
    <property type="entry name" value="Invasin/intimin_cell_adhesion"/>
</dbReference>
<evidence type="ECO:0000256" key="5">
    <source>
        <dbReference type="SAM" id="SignalP"/>
    </source>
</evidence>
<dbReference type="Proteomes" id="UP000803844">
    <property type="component" value="Unassembled WGS sequence"/>
</dbReference>
<dbReference type="Gene3D" id="3.20.20.80">
    <property type="entry name" value="Glycosidases"/>
    <property type="match status" value="1"/>
</dbReference>
<dbReference type="AlphaFoldDB" id="A0A9P4XZM7"/>
<dbReference type="Gene3D" id="2.60.120.260">
    <property type="entry name" value="Galactose-binding domain-like"/>
    <property type="match status" value="1"/>
</dbReference>
<feature type="domain" description="Big-1" evidence="6">
    <location>
        <begin position="785"/>
        <end position="893"/>
    </location>
</feature>
<comment type="caution">
    <text evidence="8">The sequence shown here is derived from an EMBL/GenBank/DDBJ whole genome shotgun (WGS) entry which is preliminary data.</text>
</comment>
<dbReference type="Pfam" id="PF02836">
    <property type="entry name" value="Glyco_hydro_2_C"/>
    <property type="match status" value="1"/>
</dbReference>
<keyword evidence="5" id="KW-0732">Signal</keyword>
<dbReference type="InterPro" id="IPR017853">
    <property type="entry name" value="GH"/>
</dbReference>
<dbReference type="Gene3D" id="2.60.40.10">
    <property type="entry name" value="Immunoglobulins"/>
    <property type="match status" value="3"/>
</dbReference>
<feature type="chain" id="PRO_5040295710" evidence="5">
    <location>
        <begin position="20"/>
        <end position="893"/>
    </location>
</feature>
<dbReference type="InterPro" id="IPR003344">
    <property type="entry name" value="Big_1_dom"/>
</dbReference>
<dbReference type="PANTHER" id="PTHR42732:SF1">
    <property type="entry name" value="BETA-MANNOSIDASE"/>
    <property type="match status" value="1"/>
</dbReference>
<dbReference type="PRINTS" id="PR00132">
    <property type="entry name" value="GLHYDRLASE2"/>
</dbReference>
<dbReference type="EMBL" id="MU032348">
    <property type="protein sequence ID" value="KAF3764287.1"/>
    <property type="molecule type" value="Genomic_DNA"/>
</dbReference>
<dbReference type="GO" id="GO:0005975">
    <property type="term" value="P:carbohydrate metabolic process"/>
    <property type="evidence" value="ECO:0007669"/>
    <property type="project" value="InterPro"/>
</dbReference>
<dbReference type="OrthoDB" id="408532at2759"/>
<dbReference type="Pfam" id="PF16355">
    <property type="entry name" value="DUF4982"/>
    <property type="match status" value="1"/>
</dbReference>
<evidence type="ECO:0000256" key="2">
    <source>
        <dbReference type="ARBA" id="ARBA00010116"/>
    </source>
</evidence>
<comment type="similarity">
    <text evidence="2">Belongs to the intimin/invasin family.</text>
</comment>
<dbReference type="InterPro" id="IPR032311">
    <property type="entry name" value="DUF4982"/>
</dbReference>
<dbReference type="InterPro" id="IPR040605">
    <property type="entry name" value="Glyco_hydro2_dom5"/>
</dbReference>
<dbReference type="InterPro" id="IPR001322">
    <property type="entry name" value="Lamin_tail_dom"/>
</dbReference>
<keyword evidence="4" id="KW-0326">Glycosidase</keyword>
<dbReference type="InterPro" id="IPR013783">
    <property type="entry name" value="Ig-like_fold"/>
</dbReference>
<evidence type="ECO:0000256" key="3">
    <source>
        <dbReference type="ARBA" id="ARBA00022801"/>
    </source>
</evidence>
<dbReference type="PROSITE" id="PS51127">
    <property type="entry name" value="BIG1"/>
    <property type="match status" value="1"/>
</dbReference>
<dbReference type="GeneID" id="63838632"/>
<dbReference type="GO" id="GO:0004553">
    <property type="term" value="F:hydrolase activity, hydrolyzing O-glycosyl compounds"/>
    <property type="evidence" value="ECO:0007669"/>
    <property type="project" value="InterPro"/>
</dbReference>
<name>A0A9P4XZM7_CRYP1</name>
<dbReference type="SUPFAM" id="SSF51445">
    <property type="entry name" value="(Trans)glycosidases"/>
    <property type="match status" value="1"/>
</dbReference>
<dbReference type="Pfam" id="PF18565">
    <property type="entry name" value="Glyco_hydro2_C5"/>
    <property type="match status" value="1"/>
</dbReference>
<feature type="signal peptide" evidence="5">
    <location>
        <begin position="1"/>
        <end position="19"/>
    </location>
</feature>